<feature type="domain" description="NAD-dependent epimerase/dehydratase" evidence="1">
    <location>
        <begin position="30"/>
        <end position="203"/>
    </location>
</feature>
<dbReference type="KEGG" id="cpor:BED41_15205"/>
<gene>
    <name evidence="2" type="ORF">BED41_13440</name>
    <name evidence="3" type="ORF">BED41_15205</name>
</gene>
<dbReference type="Proteomes" id="UP000093044">
    <property type="component" value="Chromosome"/>
</dbReference>
<dbReference type="OrthoDB" id="9808602at2"/>
<evidence type="ECO:0000313" key="4">
    <source>
        <dbReference type="Proteomes" id="UP000093044"/>
    </source>
</evidence>
<dbReference type="STRING" id="1197717.BED41_13440"/>
<keyword evidence="4" id="KW-1185">Reference proteome</keyword>
<dbReference type="InterPro" id="IPR036291">
    <property type="entry name" value="NAD(P)-bd_dom_sf"/>
</dbReference>
<dbReference type="Pfam" id="PF01370">
    <property type="entry name" value="Epimerase"/>
    <property type="match status" value="1"/>
</dbReference>
<reference evidence="3" key="1">
    <citation type="submission" date="2016-08" db="EMBL/GenBank/DDBJ databases">
        <title>Complete genome of Cloacibacillus porcorum.</title>
        <authorList>
            <person name="Looft T."/>
            <person name="Bayles D.O."/>
            <person name="Alt D.P."/>
        </authorList>
    </citation>
    <scope>NUCLEOTIDE SEQUENCE [LARGE SCALE GENOMIC DNA]</scope>
    <source>
        <strain evidence="3">CL-84</strain>
    </source>
</reference>
<dbReference type="InterPro" id="IPR001509">
    <property type="entry name" value="Epimerase_deHydtase"/>
</dbReference>
<dbReference type="InterPro" id="IPR050177">
    <property type="entry name" value="Lipid_A_modif_metabolic_enz"/>
</dbReference>
<dbReference type="EMBL" id="CP016757">
    <property type="protein sequence ID" value="ANZ46336.1"/>
    <property type="molecule type" value="Genomic_DNA"/>
</dbReference>
<dbReference type="Gene3D" id="3.40.50.720">
    <property type="entry name" value="NAD(P)-binding Rossmann-like Domain"/>
    <property type="match status" value="1"/>
</dbReference>
<dbReference type="RefSeq" id="WP_066747361.1">
    <property type="nucleotide sequence ID" value="NZ_CP016757.1"/>
</dbReference>
<evidence type="ECO:0000313" key="2">
    <source>
        <dbReference type="EMBL" id="ANZ46007.1"/>
    </source>
</evidence>
<proteinExistence type="predicted"/>
<accession>A0A1B2I8P4</accession>
<dbReference type="GeneID" id="83059194"/>
<evidence type="ECO:0000259" key="1">
    <source>
        <dbReference type="Pfam" id="PF01370"/>
    </source>
</evidence>
<dbReference type="AlphaFoldDB" id="A0A1B2I8P4"/>
<protein>
    <submittedName>
        <fullName evidence="3">NAD-dependent epimerase</fullName>
    </submittedName>
</protein>
<organism evidence="3 4">
    <name type="scientific">Cloacibacillus porcorum</name>
    <dbReference type="NCBI Taxonomy" id="1197717"/>
    <lineage>
        <taxon>Bacteria</taxon>
        <taxon>Thermotogati</taxon>
        <taxon>Synergistota</taxon>
        <taxon>Synergistia</taxon>
        <taxon>Synergistales</taxon>
        <taxon>Synergistaceae</taxon>
        <taxon>Cloacibacillus</taxon>
    </lineage>
</organism>
<dbReference type="SUPFAM" id="SSF51735">
    <property type="entry name" value="NAD(P)-binding Rossmann-fold domains"/>
    <property type="match status" value="1"/>
</dbReference>
<evidence type="ECO:0000313" key="3">
    <source>
        <dbReference type="EMBL" id="ANZ46336.1"/>
    </source>
</evidence>
<sequence length="288" mass="32435">MKKILITGLNSYVGTSFEKWLSQWPDEYYVDTIDMIDGTWREKSFAGYDVVFHVAGIAHVSADQSKKDLYYRINRDLAVDTAKKAKIEGVKQFIFMSSMIIYGADEPVGKEKIITRDTPPNPADFYGDSKLQADLAIQKMADDKFIVSIMRPPVIYGPGCKGNFPKLLKLAKYALIFPNIENRRSMIYIDNFTECVRLVINNASGGIFFPQNEEYVATKDVIADYRKIKGKIIFMMPVPAFVCKILSNSGLFNKAFGSKLYAKELSDCGKYNAVKFCDGIVRMAAYAG</sequence>
<dbReference type="PANTHER" id="PTHR43245:SF58">
    <property type="entry name" value="BLL5923 PROTEIN"/>
    <property type="match status" value="1"/>
</dbReference>
<dbReference type="KEGG" id="cpor:BED41_13440"/>
<dbReference type="EMBL" id="CP016757">
    <property type="protein sequence ID" value="ANZ46007.1"/>
    <property type="molecule type" value="Genomic_DNA"/>
</dbReference>
<dbReference type="PANTHER" id="PTHR43245">
    <property type="entry name" value="BIFUNCTIONAL POLYMYXIN RESISTANCE PROTEIN ARNA"/>
    <property type="match status" value="1"/>
</dbReference>
<name>A0A1B2I8P4_9BACT</name>